<dbReference type="Proteomes" id="UP001250181">
    <property type="component" value="Unassembled WGS sequence"/>
</dbReference>
<accession>A0ABU3QP24</accession>
<evidence type="ECO:0000313" key="2">
    <source>
        <dbReference type="Proteomes" id="UP001250181"/>
    </source>
</evidence>
<sequence length="139" mass="15274">MRRSHKVASGAVAAVIAVGGTVYVLQDRAEKAEREELRVTAEAIFQREADADPPWRETPSPAGRVWGEAKSKAVVHHIEMHGERAKVWVDSSTTPYTTAPSGADPQPTIPYVSSHVFLFEPDGGGWRLVEDLTKKEFAH</sequence>
<evidence type="ECO:0000313" key="1">
    <source>
        <dbReference type="EMBL" id="MDT9684500.1"/>
    </source>
</evidence>
<name>A0ABU3QP24_9ACTN</name>
<reference evidence="1 2" key="1">
    <citation type="submission" date="2023-09" db="EMBL/GenBank/DDBJ databases">
        <title>Streptomyces sp. nov.: A antagonism against Alternaria gaisen Producing Streptochlin, Isolated from Tamarix root soil.</title>
        <authorList>
            <person name="Chen Y."/>
        </authorList>
    </citation>
    <scope>NUCLEOTIDE SEQUENCE [LARGE SCALE GENOMIC DNA]</scope>
    <source>
        <strain evidence="1 2">TRM76323</strain>
    </source>
</reference>
<proteinExistence type="predicted"/>
<keyword evidence="2" id="KW-1185">Reference proteome</keyword>
<dbReference type="EMBL" id="JAWCTQ010000027">
    <property type="protein sequence ID" value="MDT9684500.1"/>
    <property type="molecule type" value="Genomic_DNA"/>
</dbReference>
<comment type="caution">
    <text evidence="1">The sequence shown here is derived from an EMBL/GenBank/DDBJ whole genome shotgun (WGS) entry which is preliminary data.</text>
</comment>
<organism evidence="1 2">
    <name type="scientific">Streptomyces tamarix</name>
    <dbReference type="NCBI Taxonomy" id="3078565"/>
    <lineage>
        <taxon>Bacteria</taxon>
        <taxon>Bacillati</taxon>
        <taxon>Actinomycetota</taxon>
        <taxon>Actinomycetes</taxon>
        <taxon>Kitasatosporales</taxon>
        <taxon>Streptomycetaceae</taxon>
        <taxon>Streptomyces</taxon>
    </lineage>
</organism>
<dbReference type="RefSeq" id="WP_315879556.1">
    <property type="nucleotide sequence ID" value="NZ_JAWCTQ010000027.1"/>
</dbReference>
<gene>
    <name evidence="1" type="ORF">RND61_20925</name>
</gene>
<protein>
    <submittedName>
        <fullName evidence="1">Uncharacterized protein</fullName>
    </submittedName>
</protein>